<reference evidence="11 12" key="1">
    <citation type="journal article" date="2014" name="Genome Announc.">
        <title>Draft genome sequences of eight enterohepatic helicobacter species isolated from both laboratory and wild rodents.</title>
        <authorList>
            <person name="Sheh A."/>
            <person name="Shen Z."/>
            <person name="Fox J.G."/>
        </authorList>
    </citation>
    <scope>NUCLEOTIDE SEQUENCE [LARGE SCALE GENOMIC DNA]</scope>
    <source>
        <strain evidence="11 12">MIT 98-6810</strain>
    </source>
</reference>
<evidence type="ECO:0000256" key="1">
    <source>
        <dbReference type="ARBA" id="ARBA00001974"/>
    </source>
</evidence>
<evidence type="ECO:0000256" key="2">
    <source>
        <dbReference type="ARBA" id="ARBA00004777"/>
    </source>
</evidence>
<dbReference type="Gene3D" id="3.20.20.220">
    <property type="match status" value="1"/>
</dbReference>
<reference evidence="13" key="2">
    <citation type="submission" date="2015-11" db="EMBL/GenBank/DDBJ databases">
        <authorList>
            <person name="Anvar S.Y."/>
        </authorList>
    </citation>
    <scope>NUCLEOTIDE SEQUENCE [LARGE SCALE GENOMIC DNA]</scope>
</reference>
<keyword evidence="6 9" id="KW-0560">Oxidoreductase</keyword>
<comment type="catalytic activity">
    <reaction evidence="8">
        <text>(6S)-5-methyl-5,6,7,8-tetrahydrofolate + NAD(+) = (6R)-5,10-methylene-5,6,7,8-tetrahydrofolate + NADH + H(+)</text>
        <dbReference type="Rhea" id="RHEA:19821"/>
        <dbReference type="ChEBI" id="CHEBI:15378"/>
        <dbReference type="ChEBI" id="CHEBI:15636"/>
        <dbReference type="ChEBI" id="CHEBI:18608"/>
        <dbReference type="ChEBI" id="CHEBI:57540"/>
        <dbReference type="ChEBI" id="CHEBI:57945"/>
        <dbReference type="EC" id="1.5.1.54"/>
    </reaction>
    <physiologicalReaction direction="right-to-left" evidence="8">
        <dbReference type="Rhea" id="RHEA:19823"/>
    </physiologicalReaction>
</comment>
<evidence type="ECO:0000313" key="10">
    <source>
        <dbReference type="EMBL" id="CUU39203.1"/>
    </source>
</evidence>
<reference evidence="10" key="3">
    <citation type="submission" date="2015-11" db="EMBL/GenBank/DDBJ databases">
        <authorList>
            <person name="Zhang Y."/>
            <person name="Guo Z."/>
        </authorList>
    </citation>
    <scope>NUCLEOTIDE SEQUENCE</scope>
    <source>
        <strain evidence="10">1</strain>
    </source>
</reference>
<keyword evidence="4 9" id="KW-0285">Flavoprotein</keyword>
<dbReference type="GO" id="GO:0005829">
    <property type="term" value="C:cytosol"/>
    <property type="evidence" value="ECO:0007669"/>
    <property type="project" value="TreeGrafter"/>
</dbReference>
<comment type="pathway">
    <text evidence="7">Amino-acid biosynthesis; L-methionine biosynthesis via de novo pathway.</text>
</comment>
<dbReference type="PANTHER" id="PTHR45754:SF3">
    <property type="entry name" value="METHYLENETETRAHYDROFOLATE REDUCTASE (NADPH)"/>
    <property type="match status" value="1"/>
</dbReference>
<comment type="pathway">
    <text evidence="2 9">One-carbon metabolism; tetrahydrofolate interconversion.</text>
</comment>
<comment type="similarity">
    <text evidence="3 9">Belongs to the methylenetetrahydrofolate reductase family.</text>
</comment>
<dbReference type="PANTHER" id="PTHR45754">
    <property type="entry name" value="METHYLENETETRAHYDROFOLATE REDUCTASE"/>
    <property type="match status" value="1"/>
</dbReference>
<evidence type="ECO:0000256" key="7">
    <source>
        <dbReference type="ARBA" id="ARBA00034478"/>
    </source>
</evidence>
<dbReference type="SUPFAM" id="SSF51730">
    <property type="entry name" value="FAD-linked oxidoreductase"/>
    <property type="match status" value="1"/>
</dbReference>
<dbReference type="GO" id="GO:0009086">
    <property type="term" value="P:methionine biosynthetic process"/>
    <property type="evidence" value="ECO:0007669"/>
    <property type="project" value="TreeGrafter"/>
</dbReference>
<dbReference type="UniPathway" id="UPA00193"/>
<proteinExistence type="inferred from homology"/>
<dbReference type="AlphaFoldDB" id="A0A099UCD8"/>
<dbReference type="Proteomes" id="UP000064525">
    <property type="component" value="Chromosome I"/>
</dbReference>
<dbReference type="EMBL" id="JRPF02000001">
    <property type="protein sequence ID" value="TLD79644.1"/>
    <property type="molecule type" value="Genomic_DNA"/>
</dbReference>
<keyword evidence="5 9" id="KW-0274">FAD</keyword>
<organism evidence="10 13">
    <name type="scientific">Helicobacter typhlonius</name>
    <dbReference type="NCBI Taxonomy" id="76936"/>
    <lineage>
        <taxon>Bacteria</taxon>
        <taxon>Pseudomonadati</taxon>
        <taxon>Campylobacterota</taxon>
        <taxon>Epsilonproteobacteria</taxon>
        <taxon>Campylobacterales</taxon>
        <taxon>Helicobacteraceae</taxon>
        <taxon>Helicobacter</taxon>
    </lineage>
</organism>
<dbReference type="GO" id="GO:0106312">
    <property type="term" value="F:methylenetetrahydrofolate reductase (NADH) activity"/>
    <property type="evidence" value="ECO:0007669"/>
    <property type="project" value="UniProtKB-EC"/>
</dbReference>
<dbReference type="InterPro" id="IPR003171">
    <property type="entry name" value="Mehydrof_redctse-like"/>
</dbReference>
<gene>
    <name evidence="10" type="ORF">BN2458_PEG0316</name>
    <name evidence="11" type="ORF">LS75_001575</name>
</gene>
<keyword evidence="12" id="KW-1185">Reference proteome</keyword>
<evidence type="ECO:0000313" key="11">
    <source>
        <dbReference type="EMBL" id="TLD79644.1"/>
    </source>
</evidence>
<protein>
    <recommendedName>
        <fullName evidence="9">Methylenetetrahydrofolate reductase</fullName>
    </recommendedName>
</protein>
<evidence type="ECO:0000256" key="9">
    <source>
        <dbReference type="RuleBase" id="RU003862"/>
    </source>
</evidence>
<evidence type="ECO:0000313" key="12">
    <source>
        <dbReference type="Proteomes" id="UP000029925"/>
    </source>
</evidence>
<dbReference type="Proteomes" id="UP000029925">
    <property type="component" value="Unassembled WGS sequence"/>
</dbReference>
<evidence type="ECO:0000256" key="4">
    <source>
        <dbReference type="ARBA" id="ARBA00022630"/>
    </source>
</evidence>
<dbReference type="EMBL" id="LN907858">
    <property type="protein sequence ID" value="CUU39203.1"/>
    <property type="molecule type" value="Genomic_DNA"/>
</dbReference>
<evidence type="ECO:0000256" key="6">
    <source>
        <dbReference type="ARBA" id="ARBA00023002"/>
    </source>
</evidence>
<dbReference type="STRING" id="76936.BN2458_PEG0316"/>
<dbReference type="KEGG" id="hty:BN2458_PEG0316"/>
<dbReference type="GeneID" id="78150648"/>
<evidence type="ECO:0000256" key="8">
    <source>
        <dbReference type="ARBA" id="ARBA00048628"/>
    </source>
</evidence>
<dbReference type="PATRIC" id="fig|76936.10.peg.306"/>
<comment type="cofactor">
    <cofactor evidence="1 9">
        <name>FAD</name>
        <dbReference type="ChEBI" id="CHEBI:57692"/>
    </cofactor>
</comment>
<dbReference type="OrthoDB" id="9803687at2"/>
<dbReference type="InterPro" id="IPR029041">
    <property type="entry name" value="FAD-linked_oxidoreductase-like"/>
</dbReference>
<evidence type="ECO:0000256" key="3">
    <source>
        <dbReference type="ARBA" id="ARBA00006743"/>
    </source>
</evidence>
<dbReference type="GO" id="GO:0035999">
    <property type="term" value="P:tetrahydrofolate interconversion"/>
    <property type="evidence" value="ECO:0007669"/>
    <property type="project" value="UniProtKB-UniPathway"/>
</dbReference>
<accession>A0A099UCD8</accession>
<evidence type="ECO:0000256" key="5">
    <source>
        <dbReference type="ARBA" id="ARBA00022827"/>
    </source>
</evidence>
<evidence type="ECO:0000313" key="13">
    <source>
        <dbReference type="Proteomes" id="UP000064525"/>
    </source>
</evidence>
<dbReference type="GO" id="GO:0071949">
    <property type="term" value="F:FAD binding"/>
    <property type="evidence" value="ECO:0007669"/>
    <property type="project" value="TreeGrafter"/>
</dbReference>
<sequence>MYDIESLIEQLHSTEPFLSVEIAPSISGRLDENLLEDLKTLKLAHAFVCTDSPLARFKPSSILSSLKFQNALQKPVICTISMRDRNSIALCGDILSVNELGLRTFLTLTGDSIKNGDCLQSKGVFEDNSLKLGHIIDELNCGRALNGKSLKENIKRIYNFQVINAYANNPLSLKNKMRKKLSSCEIHALFTQPVYSLNAAEFLLQSLEEIKSECNIKSALVLGFFPVLSYKTALFLRDKLPGVYIPNEWVQKLEKAHNKGKDEEKKVGLEISHSLFMELKSVHNKFHFMSANKPSLVKEFA</sequence>
<dbReference type="Pfam" id="PF02219">
    <property type="entry name" value="MTHFR"/>
    <property type="match status" value="1"/>
</dbReference>
<dbReference type="RefSeq" id="WP_034342717.1">
    <property type="nucleotide sequence ID" value="NZ_CAOLUG010000062.1"/>
</dbReference>
<name>A0A099UCD8_9HELI</name>